<sequence length="108" mass="12242">MKRFVLLYHQFPPDHADKSHYDLMLEAEGLLRTWRLGEKPDMLQPVAGQPIADHRLAYLDYEGEVSGDRGSVTRIDQGEYEIVRDDATTLIVNLYGNVLSGRLAVLIS</sequence>
<dbReference type="RefSeq" id="WP_002655010.1">
    <property type="nucleotide sequence ID" value="NZ_CH672377.1"/>
</dbReference>
<dbReference type="eggNOG" id="ENOG5033H9S">
    <property type="taxonomic scope" value="Bacteria"/>
</dbReference>
<organism evidence="2 3">
    <name type="scientific">Blastopirellula marina DSM 3645</name>
    <dbReference type="NCBI Taxonomy" id="314230"/>
    <lineage>
        <taxon>Bacteria</taxon>
        <taxon>Pseudomonadati</taxon>
        <taxon>Planctomycetota</taxon>
        <taxon>Planctomycetia</taxon>
        <taxon>Pirellulales</taxon>
        <taxon>Pirellulaceae</taxon>
        <taxon>Blastopirellula</taxon>
    </lineage>
</organism>
<dbReference type="HOGENOM" id="CLU_148028_0_0_0"/>
<dbReference type="AlphaFoldDB" id="A3ZYI2"/>
<proteinExistence type="predicted"/>
<reference evidence="2 3" key="1">
    <citation type="submission" date="2006-02" db="EMBL/GenBank/DDBJ databases">
        <authorList>
            <person name="Amann R."/>
            <person name="Ferriera S."/>
            <person name="Johnson J."/>
            <person name="Kravitz S."/>
            <person name="Halpern A."/>
            <person name="Remington K."/>
            <person name="Beeson K."/>
            <person name="Tran B."/>
            <person name="Rogers Y.-H."/>
            <person name="Friedman R."/>
            <person name="Venter J.C."/>
        </authorList>
    </citation>
    <scope>NUCLEOTIDE SEQUENCE [LARGE SCALE GENOMIC DNA]</scope>
    <source>
        <strain evidence="2 3">DSM 3645</strain>
    </source>
</reference>
<feature type="domain" description="DNA ligase D 3'-phosphoesterase" evidence="1">
    <location>
        <begin position="15"/>
        <end position="101"/>
    </location>
</feature>
<evidence type="ECO:0000313" key="2">
    <source>
        <dbReference type="EMBL" id="EAQ78432.1"/>
    </source>
</evidence>
<evidence type="ECO:0000259" key="1">
    <source>
        <dbReference type="Pfam" id="PF13298"/>
    </source>
</evidence>
<name>A3ZYI2_9BACT</name>
<gene>
    <name evidence="2" type="ORF">DSM3645_07066</name>
</gene>
<dbReference type="Proteomes" id="UP000004358">
    <property type="component" value="Unassembled WGS sequence"/>
</dbReference>
<dbReference type="InterPro" id="IPR014144">
    <property type="entry name" value="LigD_PE_domain"/>
</dbReference>
<protein>
    <recommendedName>
        <fullName evidence="1">DNA ligase D 3'-phosphoesterase domain-containing protein</fullName>
    </recommendedName>
</protein>
<dbReference type="EMBL" id="AANZ01000021">
    <property type="protein sequence ID" value="EAQ78432.1"/>
    <property type="molecule type" value="Genomic_DNA"/>
</dbReference>
<comment type="caution">
    <text evidence="2">The sequence shown here is derived from an EMBL/GenBank/DDBJ whole genome shotgun (WGS) entry which is preliminary data.</text>
</comment>
<dbReference type="Pfam" id="PF13298">
    <property type="entry name" value="LigD_N"/>
    <property type="match status" value="1"/>
</dbReference>
<evidence type="ECO:0000313" key="3">
    <source>
        <dbReference type="Proteomes" id="UP000004358"/>
    </source>
</evidence>
<accession>A3ZYI2</accession>
<dbReference type="OrthoDB" id="288736at2"/>